<evidence type="ECO:0000313" key="1">
    <source>
        <dbReference type="EMBL" id="GAH86614.1"/>
    </source>
</evidence>
<dbReference type="AlphaFoldDB" id="X1K8N9"/>
<protein>
    <submittedName>
        <fullName evidence="1">Uncharacterized protein</fullName>
    </submittedName>
</protein>
<reference evidence="1" key="1">
    <citation type="journal article" date="2014" name="Front. Microbiol.">
        <title>High frequency of phylogenetically diverse reductive dehalogenase-homologous genes in deep subseafloor sedimentary metagenomes.</title>
        <authorList>
            <person name="Kawai M."/>
            <person name="Futagami T."/>
            <person name="Toyoda A."/>
            <person name="Takaki Y."/>
            <person name="Nishi S."/>
            <person name="Hori S."/>
            <person name="Arai W."/>
            <person name="Tsubouchi T."/>
            <person name="Morono Y."/>
            <person name="Uchiyama I."/>
            <person name="Ito T."/>
            <person name="Fujiyama A."/>
            <person name="Inagaki F."/>
            <person name="Takami H."/>
        </authorList>
    </citation>
    <scope>NUCLEOTIDE SEQUENCE</scope>
    <source>
        <strain evidence="1">Expedition CK06-06</strain>
    </source>
</reference>
<feature type="non-terminal residue" evidence="1">
    <location>
        <position position="56"/>
    </location>
</feature>
<sequence>MKHRDSKYKKVIWVEKLSILHILFFIIENLYCNIEIRYDEHQISRFMQKILRLLKK</sequence>
<gene>
    <name evidence="1" type="ORF">S03H2_61832</name>
</gene>
<name>X1K8N9_9ZZZZ</name>
<organism evidence="1">
    <name type="scientific">marine sediment metagenome</name>
    <dbReference type="NCBI Taxonomy" id="412755"/>
    <lineage>
        <taxon>unclassified sequences</taxon>
        <taxon>metagenomes</taxon>
        <taxon>ecological metagenomes</taxon>
    </lineage>
</organism>
<proteinExistence type="predicted"/>
<comment type="caution">
    <text evidence="1">The sequence shown here is derived from an EMBL/GenBank/DDBJ whole genome shotgun (WGS) entry which is preliminary data.</text>
</comment>
<dbReference type="EMBL" id="BARU01039942">
    <property type="protein sequence ID" value="GAH86614.1"/>
    <property type="molecule type" value="Genomic_DNA"/>
</dbReference>
<accession>X1K8N9</accession>